<reference evidence="2" key="2">
    <citation type="submission" date="2015-01" db="EMBL/GenBank/DDBJ databases">
        <title>Evolutionary Origins and Diversification of the Mycorrhizal Mutualists.</title>
        <authorList>
            <consortium name="DOE Joint Genome Institute"/>
            <consortium name="Mycorrhizal Genomics Consortium"/>
            <person name="Kohler A."/>
            <person name="Kuo A."/>
            <person name="Nagy L.G."/>
            <person name="Floudas D."/>
            <person name="Copeland A."/>
            <person name="Barry K.W."/>
            <person name="Cichocki N."/>
            <person name="Veneault-Fourrey C."/>
            <person name="LaButti K."/>
            <person name="Lindquist E.A."/>
            <person name="Lipzen A."/>
            <person name="Lundell T."/>
            <person name="Morin E."/>
            <person name="Murat C."/>
            <person name="Riley R."/>
            <person name="Ohm R."/>
            <person name="Sun H."/>
            <person name="Tunlid A."/>
            <person name="Henrissat B."/>
            <person name="Grigoriev I.V."/>
            <person name="Hibbett D.S."/>
            <person name="Martin F."/>
        </authorList>
    </citation>
    <scope>NUCLEOTIDE SEQUENCE [LARGE SCALE GENOMIC DNA]</scope>
    <source>
        <strain evidence="2">441</strain>
    </source>
</reference>
<sequence>FLKLTGKLRKKQIGLYIQLRTGHTPLNQHLHRINRSDTPLCLQCGEVSPENVHHFLFQCPRYNRERHVLRQTLRRNATSLPYLLANQEAQAEVIRYVNATKRLSLTF</sequence>
<gene>
    <name evidence="1" type="ORF">PISMIDRAFT_79577</name>
</gene>
<dbReference type="Proteomes" id="UP000054018">
    <property type="component" value="Unassembled WGS sequence"/>
</dbReference>
<proteinExistence type="predicted"/>
<keyword evidence="2" id="KW-1185">Reference proteome</keyword>
<accession>A0A0C9YK25</accession>
<name>A0A0C9YK25_9AGAM</name>
<dbReference type="AlphaFoldDB" id="A0A0C9YK25"/>
<evidence type="ECO:0008006" key="3">
    <source>
        <dbReference type="Google" id="ProtNLM"/>
    </source>
</evidence>
<evidence type="ECO:0000313" key="2">
    <source>
        <dbReference type="Proteomes" id="UP000054018"/>
    </source>
</evidence>
<reference evidence="1 2" key="1">
    <citation type="submission" date="2014-04" db="EMBL/GenBank/DDBJ databases">
        <authorList>
            <consortium name="DOE Joint Genome Institute"/>
            <person name="Kuo A."/>
            <person name="Kohler A."/>
            <person name="Costa M.D."/>
            <person name="Nagy L.G."/>
            <person name="Floudas D."/>
            <person name="Copeland A."/>
            <person name="Barry K.W."/>
            <person name="Cichocki N."/>
            <person name="Veneault-Fourrey C."/>
            <person name="LaButti K."/>
            <person name="Lindquist E.A."/>
            <person name="Lipzen A."/>
            <person name="Lundell T."/>
            <person name="Morin E."/>
            <person name="Murat C."/>
            <person name="Sun H."/>
            <person name="Tunlid A."/>
            <person name="Henrissat B."/>
            <person name="Grigoriev I.V."/>
            <person name="Hibbett D.S."/>
            <person name="Martin F."/>
            <person name="Nordberg H.P."/>
            <person name="Cantor M.N."/>
            <person name="Hua S.X."/>
        </authorList>
    </citation>
    <scope>NUCLEOTIDE SEQUENCE [LARGE SCALE GENOMIC DNA]</scope>
    <source>
        <strain evidence="1 2">441</strain>
    </source>
</reference>
<organism evidence="1 2">
    <name type="scientific">Pisolithus microcarpus 441</name>
    <dbReference type="NCBI Taxonomy" id="765257"/>
    <lineage>
        <taxon>Eukaryota</taxon>
        <taxon>Fungi</taxon>
        <taxon>Dikarya</taxon>
        <taxon>Basidiomycota</taxon>
        <taxon>Agaricomycotina</taxon>
        <taxon>Agaricomycetes</taxon>
        <taxon>Agaricomycetidae</taxon>
        <taxon>Boletales</taxon>
        <taxon>Sclerodermatineae</taxon>
        <taxon>Pisolithaceae</taxon>
        <taxon>Pisolithus</taxon>
    </lineage>
</organism>
<protein>
    <recommendedName>
        <fullName evidence="3">Reverse transcriptase zinc-binding domain-containing protein</fullName>
    </recommendedName>
</protein>
<feature type="non-terminal residue" evidence="1">
    <location>
        <position position="1"/>
    </location>
</feature>
<dbReference type="OrthoDB" id="2671200at2759"/>
<feature type="non-terminal residue" evidence="1">
    <location>
        <position position="107"/>
    </location>
</feature>
<dbReference type="STRING" id="765257.A0A0C9YK25"/>
<dbReference type="HOGENOM" id="CLU_146165_0_0_1"/>
<evidence type="ECO:0000313" key="1">
    <source>
        <dbReference type="EMBL" id="KIK14194.1"/>
    </source>
</evidence>
<dbReference type="EMBL" id="KN833950">
    <property type="protein sequence ID" value="KIK14194.1"/>
    <property type="molecule type" value="Genomic_DNA"/>
</dbReference>